<dbReference type="InterPro" id="IPR058581">
    <property type="entry name" value="TM_HPP"/>
</dbReference>
<feature type="transmembrane region" description="Helical" evidence="1">
    <location>
        <begin position="86"/>
        <end position="104"/>
    </location>
</feature>
<dbReference type="Pfam" id="PF04982">
    <property type="entry name" value="TM_HPP"/>
    <property type="match status" value="1"/>
</dbReference>
<dbReference type="eggNOG" id="COG3448">
    <property type="taxonomic scope" value="Bacteria"/>
</dbReference>
<name>W4F3T3_9BACL</name>
<keyword evidence="4" id="KW-1185">Reference proteome</keyword>
<dbReference type="EMBL" id="ASQA01000009">
    <property type="protein sequence ID" value="ETT87493.1"/>
    <property type="molecule type" value="Genomic_DNA"/>
</dbReference>
<sequence length="181" mass="20079">MSQNASPKQKSKTLSYIAKMRGKGNSPLKTNWKDILTALIGCYITIFVLLELTKMTNTLWFMAPFGSSCLLAFAFWNGPLSQPRNIIGSHVLTSAVGIIILNLFGNEPWAIALAVALAIALIMITKTTHPPAGANPVIIMLGNYSWHYIITPVLIGSLIIVIFALIINNMRSTRRYPTFWW</sequence>
<evidence type="ECO:0000259" key="2">
    <source>
        <dbReference type="Pfam" id="PF04982"/>
    </source>
</evidence>
<dbReference type="InterPro" id="IPR007065">
    <property type="entry name" value="HPP"/>
</dbReference>
<organism evidence="3 4">
    <name type="scientific">Viridibacillus arenosi FSL R5-213</name>
    <dbReference type="NCBI Taxonomy" id="1227360"/>
    <lineage>
        <taxon>Bacteria</taxon>
        <taxon>Bacillati</taxon>
        <taxon>Bacillota</taxon>
        <taxon>Bacilli</taxon>
        <taxon>Bacillales</taxon>
        <taxon>Caryophanaceae</taxon>
        <taxon>Viridibacillus</taxon>
    </lineage>
</organism>
<feature type="transmembrane region" description="Helical" evidence="1">
    <location>
        <begin position="109"/>
        <end position="125"/>
    </location>
</feature>
<evidence type="ECO:0000256" key="1">
    <source>
        <dbReference type="SAM" id="Phobius"/>
    </source>
</evidence>
<feature type="transmembrane region" description="Helical" evidence="1">
    <location>
        <begin position="59"/>
        <end position="80"/>
    </location>
</feature>
<dbReference type="AlphaFoldDB" id="W4F3T3"/>
<dbReference type="Proteomes" id="UP000019062">
    <property type="component" value="Unassembled WGS sequence"/>
</dbReference>
<accession>W4F3T3</accession>
<dbReference type="PANTHER" id="PTHR33741">
    <property type="entry name" value="TRANSMEMBRANE PROTEIN DDB_G0269096-RELATED"/>
    <property type="match status" value="1"/>
</dbReference>
<evidence type="ECO:0000313" key="3">
    <source>
        <dbReference type="EMBL" id="ETT87493.1"/>
    </source>
</evidence>
<feature type="transmembrane region" description="Helical" evidence="1">
    <location>
        <begin position="35"/>
        <end position="52"/>
    </location>
</feature>
<dbReference type="PANTHER" id="PTHR33741:SF5">
    <property type="entry name" value="TRANSMEMBRANE PROTEIN DDB_G0269096-RELATED"/>
    <property type="match status" value="1"/>
</dbReference>
<keyword evidence="1" id="KW-0812">Transmembrane</keyword>
<keyword evidence="1" id="KW-0472">Membrane</keyword>
<feature type="transmembrane region" description="Helical" evidence="1">
    <location>
        <begin position="145"/>
        <end position="167"/>
    </location>
</feature>
<gene>
    <name evidence="3" type="ORF">C176_05053</name>
</gene>
<proteinExistence type="predicted"/>
<dbReference type="RefSeq" id="WP_038180684.1">
    <property type="nucleotide sequence ID" value="NZ_ASQA01000009.1"/>
</dbReference>
<keyword evidence="1" id="KW-1133">Transmembrane helix</keyword>
<reference evidence="3 4" key="1">
    <citation type="journal article" date="2014" name="BMC Genomics">
        <title>Genomic comparison of sporeforming bacilli isolated from milk.</title>
        <authorList>
            <person name="Moreno Switt A.I."/>
            <person name="Andrus A.D."/>
            <person name="Ranieri M.L."/>
            <person name="Orsi R.H."/>
            <person name="Ivy R."/>
            <person name="den Bakker H.C."/>
            <person name="Martin N.H."/>
            <person name="Wiedmann M."/>
            <person name="Boor K.J."/>
        </authorList>
    </citation>
    <scope>NUCLEOTIDE SEQUENCE [LARGE SCALE GENOMIC DNA]</scope>
    <source>
        <strain evidence="3 4">FSL R5-213</strain>
    </source>
</reference>
<feature type="domain" description="HPP transmembrane region" evidence="2">
    <location>
        <begin position="29"/>
        <end position="177"/>
    </location>
</feature>
<comment type="caution">
    <text evidence="3">The sequence shown here is derived from an EMBL/GenBank/DDBJ whole genome shotgun (WGS) entry which is preliminary data.</text>
</comment>
<protein>
    <recommendedName>
        <fullName evidence="2">HPP transmembrane region domain-containing protein</fullName>
    </recommendedName>
</protein>
<evidence type="ECO:0000313" key="4">
    <source>
        <dbReference type="Proteomes" id="UP000019062"/>
    </source>
</evidence>